<gene>
    <name evidence="2" type="ORF">C437_15406</name>
</gene>
<comment type="caution">
    <text evidence="2">The sequence shown here is derived from an EMBL/GenBank/DDBJ whole genome shotgun (WGS) entry which is preliminary data.</text>
</comment>
<feature type="transmembrane region" description="Helical" evidence="1">
    <location>
        <begin position="21"/>
        <end position="42"/>
    </location>
</feature>
<dbReference type="AlphaFoldDB" id="M0J1A8"/>
<accession>M0J1A8</accession>
<feature type="transmembrane region" description="Helical" evidence="1">
    <location>
        <begin position="48"/>
        <end position="68"/>
    </location>
</feature>
<name>M0J1A8_HALVA</name>
<keyword evidence="1" id="KW-0472">Membrane</keyword>
<evidence type="ECO:0000256" key="1">
    <source>
        <dbReference type="SAM" id="Phobius"/>
    </source>
</evidence>
<sequence>MEGKLMAAHRLKQLPARLKTGDGSGLMLASNLGVFGVMLLSITRNPSVDVVAAAAILLYIAGNALWFYSHLRNGGGR</sequence>
<proteinExistence type="predicted"/>
<dbReference type="EMBL" id="AOLQ01000065">
    <property type="protein sequence ID" value="EMA01819.1"/>
    <property type="molecule type" value="Genomic_DNA"/>
</dbReference>
<reference evidence="2 3" key="1">
    <citation type="journal article" date="2014" name="PLoS Genet.">
        <title>Phylogenetically driven sequencing of extremely halophilic archaea reveals strategies for static and dynamic osmo-response.</title>
        <authorList>
            <person name="Becker E.A."/>
            <person name="Seitzer P.M."/>
            <person name="Tritt A."/>
            <person name="Larsen D."/>
            <person name="Krusor M."/>
            <person name="Yao A.I."/>
            <person name="Wu D."/>
            <person name="Madern D."/>
            <person name="Eisen J.A."/>
            <person name="Darling A.E."/>
            <person name="Facciotti M.T."/>
        </authorList>
    </citation>
    <scope>NUCLEOTIDE SEQUENCE [LARGE SCALE GENOMIC DNA]</scope>
    <source>
        <strain evidence="2 3">ATCC 29715</strain>
    </source>
</reference>
<keyword evidence="1" id="KW-0812">Transmembrane</keyword>
<keyword evidence="3" id="KW-1185">Reference proteome</keyword>
<keyword evidence="1" id="KW-1133">Transmembrane helix</keyword>
<evidence type="ECO:0000313" key="3">
    <source>
        <dbReference type="Proteomes" id="UP000011534"/>
    </source>
</evidence>
<protein>
    <submittedName>
        <fullName evidence="2">Uncharacterized protein</fullName>
    </submittedName>
</protein>
<evidence type="ECO:0000313" key="2">
    <source>
        <dbReference type="EMBL" id="EMA01819.1"/>
    </source>
</evidence>
<organism evidence="2 3">
    <name type="scientific">Haloarcula vallismortis ATCC 29715</name>
    <dbReference type="NCBI Taxonomy" id="662477"/>
    <lineage>
        <taxon>Archaea</taxon>
        <taxon>Methanobacteriati</taxon>
        <taxon>Methanobacteriota</taxon>
        <taxon>Stenosarchaea group</taxon>
        <taxon>Halobacteria</taxon>
        <taxon>Halobacteriales</taxon>
        <taxon>Haloarculaceae</taxon>
        <taxon>Haloarcula</taxon>
    </lineage>
</organism>
<dbReference type="Proteomes" id="UP000011534">
    <property type="component" value="Unassembled WGS sequence"/>
</dbReference>